<evidence type="ECO:0000256" key="7">
    <source>
        <dbReference type="PROSITE-ProRule" id="PRU00433"/>
    </source>
</evidence>
<dbReference type="PANTHER" id="PTHR30600:SF10">
    <property type="entry name" value="BLL6722 PROTEIN"/>
    <property type="match status" value="1"/>
</dbReference>
<evidence type="ECO:0000256" key="2">
    <source>
        <dbReference type="ARBA" id="ARBA00022617"/>
    </source>
</evidence>
<accession>A0A1J0WHE9</accession>
<dbReference type="InterPro" id="IPR009056">
    <property type="entry name" value="Cyt_c-like_dom"/>
</dbReference>
<keyword evidence="4 8" id="KW-0732">Signal</keyword>
<evidence type="ECO:0000256" key="4">
    <source>
        <dbReference type="ARBA" id="ARBA00022729"/>
    </source>
</evidence>
<evidence type="ECO:0000259" key="9">
    <source>
        <dbReference type="PROSITE" id="PS51007"/>
    </source>
</evidence>
<dbReference type="GO" id="GO:0020037">
    <property type="term" value="F:heme binding"/>
    <property type="evidence" value="ECO:0007669"/>
    <property type="project" value="InterPro"/>
</dbReference>
<evidence type="ECO:0000313" key="11">
    <source>
        <dbReference type="Proteomes" id="UP000181897"/>
    </source>
</evidence>
<dbReference type="PANTHER" id="PTHR30600">
    <property type="entry name" value="CYTOCHROME C PEROXIDASE-RELATED"/>
    <property type="match status" value="1"/>
</dbReference>
<organism evidence="10 11">
    <name type="scientific">Sulfitobacter alexandrii</name>
    <dbReference type="NCBI Taxonomy" id="1917485"/>
    <lineage>
        <taxon>Bacteria</taxon>
        <taxon>Pseudomonadati</taxon>
        <taxon>Pseudomonadota</taxon>
        <taxon>Alphaproteobacteria</taxon>
        <taxon>Rhodobacterales</taxon>
        <taxon>Roseobacteraceae</taxon>
        <taxon>Sulfitobacter</taxon>
    </lineage>
</organism>
<dbReference type="PROSITE" id="PS51007">
    <property type="entry name" value="CYTC"/>
    <property type="match status" value="1"/>
</dbReference>
<dbReference type="GO" id="GO:0004130">
    <property type="term" value="F:cytochrome-c peroxidase activity"/>
    <property type="evidence" value="ECO:0007669"/>
    <property type="project" value="TreeGrafter"/>
</dbReference>
<dbReference type="GO" id="GO:0046872">
    <property type="term" value="F:metal ion binding"/>
    <property type="evidence" value="ECO:0007669"/>
    <property type="project" value="UniProtKB-KW"/>
</dbReference>
<name>A0A1J0WHE9_9RHOB</name>
<keyword evidence="5" id="KW-0560">Oxidoreductase</keyword>
<evidence type="ECO:0000256" key="5">
    <source>
        <dbReference type="ARBA" id="ARBA00023002"/>
    </source>
</evidence>
<dbReference type="InterPro" id="IPR051395">
    <property type="entry name" value="Cytochrome_c_Peroxidase/MauG"/>
</dbReference>
<keyword evidence="3 7" id="KW-0479">Metal-binding</keyword>
<proteinExistence type="predicted"/>
<protein>
    <recommendedName>
        <fullName evidence="9">Cytochrome c domain-containing protein</fullName>
    </recommendedName>
</protein>
<evidence type="ECO:0000256" key="6">
    <source>
        <dbReference type="ARBA" id="ARBA00023004"/>
    </source>
</evidence>
<dbReference type="InterPro" id="IPR004852">
    <property type="entry name" value="Di-haem_cyt_c_peroxidsae"/>
</dbReference>
<dbReference type="GO" id="GO:0030313">
    <property type="term" value="C:cell envelope"/>
    <property type="evidence" value="ECO:0007669"/>
    <property type="project" value="UniProtKB-SubCell"/>
</dbReference>
<dbReference type="RefSeq" id="WP_071971890.1">
    <property type="nucleotide sequence ID" value="NZ_CP018076.1"/>
</dbReference>
<dbReference type="AlphaFoldDB" id="A0A1J0WHE9"/>
<dbReference type="Pfam" id="PF03150">
    <property type="entry name" value="CCP_MauG"/>
    <property type="match status" value="1"/>
</dbReference>
<dbReference type="InterPro" id="IPR036909">
    <property type="entry name" value="Cyt_c-like_dom_sf"/>
</dbReference>
<dbReference type="SUPFAM" id="SSF46626">
    <property type="entry name" value="Cytochrome c"/>
    <property type="match status" value="2"/>
</dbReference>
<keyword evidence="6 7" id="KW-0408">Iron</keyword>
<feature type="domain" description="Cytochrome c" evidence="9">
    <location>
        <begin position="250"/>
        <end position="413"/>
    </location>
</feature>
<dbReference type="Gene3D" id="1.10.760.10">
    <property type="entry name" value="Cytochrome c-like domain"/>
    <property type="match status" value="2"/>
</dbReference>
<dbReference type="GO" id="GO:0009055">
    <property type="term" value="F:electron transfer activity"/>
    <property type="evidence" value="ECO:0007669"/>
    <property type="project" value="InterPro"/>
</dbReference>
<evidence type="ECO:0000256" key="8">
    <source>
        <dbReference type="SAM" id="SignalP"/>
    </source>
</evidence>
<comment type="subcellular location">
    <subcellularLocation>
        <location evidence="1">Cell envelope</location>
    </subcellularLocation>
</comment>
<dbReference type="EMBL" id="CP018076">
    <property type="protein sequence ID" value="APE43558.1"/>
    <property type="molecule type" value="Genomic_DNA"/>
</dbReference>
<dbReference type="STRING" id="1917485.BOO69_09150"/>
<evidence type="ECO:0000256" key="3">
    <source>
        <dbReference type="ARBA" id="ARBA00022723"/>
    </source>
</evidence>
<dbReference type="Proteomes" id="UP000181897">
    <property type="component" value="Chromosome"/>
</dbReference>
<gene>
    <name evidence="10" type="ORF">BOO69_09150</name>
</gene>
<sequence>MRATLATVLSVLLAQAVPADPLPPPVTDADFPAFPMAQVLLGRDLFFDPVLSGNRNIACATCHHPTLGTGDGMSLSIGEGGLGLGIRRREDEANRPHARIPRNAPALFNIGAREFTVMFHDGRVERDPSAMFGIRMPEGRTLEKPVASVLAAQALLPILSADEMSGQPDENDVAGAVAAGRIHGTDGAWARLTARIAAIPAYRSRFAEIGVPELHITDIGQALAAFITQEFRATESPFDRYLRDGTPLTPGQTAGMALFYGKARCAECHSGPFQTDHGFHAIGIPQFGPGKNTDSAYARYADLGRGAVTGVAADHYRFRTPSLRNVALTAPYGHNGAFARLEDILRHHLDALAGLTGYDRSAAILPGAARDDDFAALDDTEEMIRIAAAIEIEDVTLTDPEIAALLSFLDALTDDRPPESALGAPLRVPSGLPMDQP</sequence>
<feature type="chain" id="PRO_5012227276" description="Cytochrome c domain-containing protein" evidence="8">
    <location>
        <begin position="20"/>
        <end position="437"/>
    </location>
</feature>
<keyword evidence="11" id="KW-1185">Reference proteome</keyword>
<feature type="signal peptide" evidence="8">
    <location>
        <begin position="1"/>
        <end position="19"/>
    </location>
</feature>
<dbReference type="KEGG" id="suam:BOO69_09150"/>
<reference evidence="10 11" key="1">
    <citation type="submission" date="2016-11" db="EMBL/GenBank/DDBJ databases">
        <title>Complete genome sequence of Sulfitobacter sp. AM1-D1, a toxic bacteria associated with marine dinoflagellate Alexandrium minutum in East China Sea.</title>
        <authorList>
            <person name="Yang Q."/>
            <person name="Zhang X."/>
            <person name="Tian X."/>
        </authorList>
    </citation>
    <scope>NUCLEOTIDE SEQUENCE [LARGE SCALE GENOMIC DNA]</scope>
    <source>
        <strain evidence="10 11">AM1-D1</strain>
    </source>
</reference>
<keyword evidence="2 7" id="KW-0349">Heme</keyword>
<evidence type="ECO:0000256" key="1">
    <source>
        <dbReference type="ARBA" id="ARBA00004196"/>
    </source>
</evidence>
<evidence type="ECO:0000313" key="10">
    <source>
        <dbReference type="EMBL" id="APE43558.1"/>
    </source>
</evidence>